<protein>
    <submittedName>
        <fullName evidence="2">Uncharacterized protein</fullName>
    </submittedName>
</protein>
<keyword evidence="3" id="KW-1185">Reference proteome</keyword>
<evidence type="ECO:0000313" key="3">
    <source>
        <dbReference type="Proteomes" id="UP000652761"/>
    </source>
</evidence>
<sequence>MEVSVSHCGFASRMWKRLVRVSFLFFSSVARGGGAPLWCCVAGVHIVSGGESFLLAHGVVLAAGAPLPVLVIAPCVVSCVALSVVRQALVVTCVRFPLSLLDRVCLVVVPCFGLGLSEVDMLPSTSTVVLLPVWLCVALVSLEADGGVSCRFIRCFPLWLSAMMYSVRFHWRWIALLTGVSRVAAGNCALCWVLLATEWVAGRWVTIVRSVGDCNCEDFGWHFLLFGPDLASLSTGGVVVPFGCPTCGWSESCFPLWLAAMMYSIRFRWRWSALLTGVSRVAAGNCALCWVLLATEWVARRWVTIVRSVSDCNCEDFGWHFLLFGPDLASLSTGGVVVPLGDALVSHRGCPIQVAASVWVTCWLRPGSLSHLTVALDQWAATVFCRVALSGRLTPVRVAGAEGLRHWSATPSLSLSSSSLLPLPPAVLRLPLSPLSLPGEEEGCVCCRGIVDLACGKEEVANRREGPHWGSFFMKRSVRASRLLGLSCATSQQFSVVLLCCPACSLFARCLALEGLSRSEVVSISWDPHPRELVEGVLRATSMLELAAHVWDVEGFRLGQAAVLRVLCVSVAALSRPCVGAEAGARLASRACGVRVPLLAASGGGSVVVVVTTPVLLVVSASVFSRFRGPILVCQPVMASECVASRPGIVSRVQGGSACWPSTL</sequence>
<feature type="transmembrane region" description="Helical" evidence="1">
    <location>
        <begin position="183"/>
        <end position="201"/>
    </location>
</feature>
<dbReference type="AlphaFoldDB" id="A0A843X1N7"/>
<organism evidence="2 3">
    <name type="scientific">Colocasia esculenta</name>
    <name type="common">Wild taro</name>
    <name type="synonym">Arum esculentum</name>
    <dbReference type="NCBI Taxonomy" id="4460"/>
    <lineage>
        <taxon>Eukaryota</taxon>
        <taxon>Viridiplantae</taxon>
        <taxon>Streptophyta</taxon>
        <taxon>Embryophyta</taxon>
        <taxon>Tracheophyta</taxon>
        <taxon>Spermatophyta</taxon>
        <taxon>Magnoliopsida</taxon>
        <taxon>Liliopsida</taxon>
        <taxon>Araceae</taxon>
        <taxon>Aroideae</taxon>
        <taxon>Colocasieae</taxon>
        <taxon>Colocasia</taxon>
    </lineage>
</organism>
<comment type="caution">
    <text evidence="2">The sequence shown here is derived from an EMBL/GenBank/DDBJ whole genome shotgun (WGS) entry which is preliminary data.</text>
</comment>
<evidence type="ECO:0000256" key="1">
    <source>
        <dbReference type="SAM" id="Phobius"/>
    </source>
</evidence>
<keyword evidence="1" id="KW-1133">Transmembrane helix</keyword>
<reference evidence="2" key="1">
    <citation type="submission" date="2017-07" db="EMBL/GenBank/DDBJ databases">
        <title>Taro Niue Genome Assembly and Annotation.</title>
        <authorList>
            <person name="Atibalentja N."/>
            <person name="Keating K."/>
            <person name="Fields C.J."/>
        </authorList>
    </citation>
    <scope>NUCLEOTIDE SEQUENCE</scope>
    <source>
        <strain evidence="2">Niue_2</strain>
        <tissue evidence="2">Leaf</tissue>
    </source>
</reference>
<dbReference type="EMBL" id="NMUH01006294">
    <property type="protein sequence ID" value="MQM14937.1"/>
    <property type="molecule type" value="Genomic_DNA"/>
</dbReference>
<keyword evidence="1" id="KW-0472">Membrane</keyword>
<feature type="transmembrane region" description="Helical" evidence="1">
    <location>
        <begin position="59"/>
        <end position="84"/>
    </location>
</feature>
<gene>
    <name evidence="2" type="ORF">Taro_047873</name>
</gene>
<accession>A0A843X1N7</accession>
<feature type="transmembrane region" description="Helical" evidence="1">
    <location>
        <begin position="21"/>
        <end position="47"/>
    </location>
</feature>
<feature type="transmembrane region" description="Helical" evidence="1">
    <location>
        <begin position="96"/>
        <end position="115"/>
    </location>
</feature>
<proteinExistence type="predicted"/>
<name>A0A843X1N7_COLES</name>
<dbReference type="Proteomes" id="UP000652761">
    <property type="component" value="Unassembled WGS sequence"/>
</dbReference>
<keyword evidence="1" id="KW-0812">Transmembrane</keyword>
<evidence type="ECO:0000313" key="2">
    <source>
        <dbReference type="EMBL" id="MQM14937.1"/>
    </source>
</evidence>